<gene>
    <name evidence="2" type="ORF">H1191_01965</name>
</gene>
<feature type="transmembrane region" description="Helical" evidence="1">
    <location>
        <begin position="38"/>
        <end position="58"/>
    </location>
</feature>
<evidence type="ECO:0000256" key="1">
    <source>
        <dbReference type="SAM" id="Phobius"/>
    </source>
</evidence>
<evidence type="ECO:0000313" key="3">
    <source>
        <dbReference type="Proteomes" id="UP000535491"/>
    </source>
</evidence>
<name>A0A7W1WNH3_9BACL</name>
<organism evidence="2 3">
    <name type="scientific">Paenactinomyces guangxiensis</name>
    <dbReference type="NCBI Taxonomy" id="1490290"/>
    <lineage>
        <taxon>Bacteria</taxon>
        <taxon>Bacillati</taxon>
        <taxon>Bacillota</taxon>
        <taxon>Bacilli</taxon>
        <taxon>Bacillales</taxon>
        <taxon>Thermoactinomycetaceae</taxon>
        <taxon>Paenactinomyces</taxon>
    </lineage>
</organism>
<keyword evidence="3" id="KW-1185">Reference proteome</keyword>
<dbReference type="AlphaFoldDB" id="A0A7W1WNH3"/>
<dbReference type="EMBL" id="JACEIQ010000001">
    <property type="protein sequence ID" value="MBA4493080.1"/>
    <property type="molecule type" value="Genomic_DNA"/>
</dbReference>
<reference evidence="2 3" key="1">
    <citation type="submission" date="2020-07" db="EMBL/GenBank/DDBJ databases">
        <authorList>
            <person name="Feng H."/>
        </authorList>
    </citation>
    <scope>NUCLEOTIDE SEQUENCE [LARGE SCALE GENOMIC DNA]</scope>
    <source>
        <strain evidence="3">s-10</strain>
    </source>
</reference>
<dbReference type="Proteomes" id="UP000535491">
    <property type="component" value="Unassembled WGS sequence"/>
</dbReference>
<keyword evidence="1" id="KW-1133">Transmembrane helix</keyword>
<protein>
    <submittedName>
        <fullName evidence="2">Uncharacterized protein</fullName>
    </submittedName>
</protein>
<sequence>MTKDRIPGLDRVKKILLLLNRPLYHSAFFRQWENHKYSAIWVLFLLLFTTGTLFGLFFFQKWLYWSPSSIFFERPHNFTICIFVAFPLALFFYLVTLSTKDEAFSASVLPFVVVLFILVPFAMDTYILVKKDGVRLSLPESVGDSIKYSWDEVERVSLDYGNDGDGGFEGDYILYFKDGNFLDLWWNGRGSVEDIKKFHEFFKSKNIPIKANRPLNQYAVEKLMSYWDQNEIEYVKQLFSAHLKKQDNGISE</sequence>
<accession>A0A7W1WNH3</accession>
<proteinExistence type="predicted"/>
<feature type="transmembrane region" description="Helical" evidence="1">
    <location>
        <begin position="108"/>
        <end position="129"/>
    </location>
</feature>
<keyword evidence="1" id="KW-0812">Transmembrane</keyword>
<keyword evidence="1" id="KW-0472">Membrane</keyword>
<dbReference type="RefSeq" id="WP_181750292.1">
    <property type="nucleotide sequence ID" value="NZ_JACEIQ010000001.1"/>
</dbReference>
<evidence type="ECO:0000313" key="2">
    <source>
        <dbReference type="EMBL" id="MBA4493080.1"/>
    </source>
</evidence>
<feature type="transmembrane region" description="Helical" evidence="1">
    <location>
        <begin position="78"/>
        <end position="96"/>
    </location>
</feature>
<comment type="caution">
    <text evidence="2">The sequence shown here is derived from an EMBL/GenBank/DDBJ whole genome shotgun (WGS) entry which is preliminary data.</text>
</comment>